<dbReference type="Gene3D" id="1.25.40.10">
    <property type="entry name" value="Tetratricopeptide repeat domain"/>
    <property type="match status" value="2"/>
</dbReference>
<dbReference type="SUPFAM" id="SSF52540">
    <property type="entry name" value="P-loop containing nucleoside triphosphate hydrolases"/>
    <property type="match status" value="1"/>
</dbReference>
<dbReference type="GeneID" id="93978024"/>
<dbReference type="Gene3D" id="3.40.50.300">
    <property type="entry name" value="P-loop containing nucleotide triphosphate hydrolases"/>
    <property type="match status" value="1"/>
</dbReference>
<dbReference type="PRINTS" id="PR00364">
    <property type="entry name" value="DISEASERSIST"/>
</dbReference>
<feature type="domain" description="Orc1-like AAA ATPase" evidence="1">
    <location>
        <begin position="33"/>
        <end position="156"/>
    </location>
</feature>
<name>A0A7W3RQR3_STRMR</name>
<dbReference type="InterPro" id="IPR041664">
    <property type="entry name" value="AAA_16"/>
</dbReference>
<dbReference type="InterPro" id="IPR019734">
    <property type="entry name" value="TPR_rpt"/>
</dbReference>
<protein>
    <submittedName>
        <fullName evidence="2">Tetratricopeptide (TPR) repeat protein</fullName>
    </submittedName>
</protein>
<dbReference type="InterPro" id="IPR011990">
    <property type="entry name" value="TPR-like_helical_dom_sf"/>
</dbReference>
<comment type="caution">
    <text evidence="2">The sequence shown here is derived from an EMBL/GenBank/DDBJ whole genome shotgun (WGS) entry which is preliminary data.</text>
</comment>
<organism evidence="2 3">
    <name type="scientific">Streptomyces murinus</name>
    <dbReference type="NCBI Taxonomy" id="33900"/>
    <lineage>
        <taxon>Bacteria</taxon>
        <taxon>Bacillati</taxon>
        <taxon>Actinomycetota</taxon>
        <taxon>Actinomycetes</taxon>
        <taxon>Kitasatosporales</taxon>
        <taxon>Streptomycetaceae</taxon>
        <taxon>Streptomyces</taxon>
    </lineage>
</organism>
<dbReference type="EMBL" id="JACJIJ010000002">
    <property type="protein sequence ID" value="MBA9057568.1"/>
    <property type="molecule type" value="Genomic_DNA"/>
</dbReference>
<dbReference type="RefSeq" id="WP_182777655.1">
    <property type="nucleotide sequence ID" value="NZ_BAAAHW010000009.1"/>
</dbReference>
<dbReference type="Proteomes" id="UP000577386">
    <property type="component" value="Unassembled WGS sequence"/>
</dbReference>
<dbReference type="PANTHER" id="PTHR10098:SF106">
    <property type="entry name" value="TETRATRICOPEPTIDE REPEAT PROTEIN 28-LIKE PROTEIN"/>
    <property type="match status" value="1"/>
</dbReference>
<proteinExistence type="predicted"/>
<gene>
    <name evidence="2" type="ORF">HDA42_006746</name>
</gene>
<dbReference type="GO" id="GO:0043531">
    <property type="term" value="F:ADP binding"/>
    <property type="evidence" value="ECO:0007669"/>
    <property type="project" value="InterPro"/>
</dbReference>
<reference evidence="2 3" key="1">
    <citation type="submission" date="2020-08" db="EMBL/GenBank/DDBJ databases">
        <title>Sequencing the genomes of 1000 actinobacteria strains.</title>
        <authorList>
            <person name="Klenk H.-P."/>
        </authorList>
    </citation>
    <scope>NUCLEOTIDE SEQUENCE [LARGE SCALE GENOMIC DNA]</scope>
    <source>
        <strain evidence="2 3">DSM 41827</strain>
    </source>
</reference>
<evidence type="ECO:0000313" key="3">
    <source>
        <dbReference type="Proteomes" id="UP000577386"/>
    </source>
</evidence>
<dbReference type="InterPro" id="IPR027417">
    <property type="entry name" value="P-loop_NTPase"/>
</dbReference>
<dbReference type="PANTHER" id="PTHR10098">
    <property type="entry name" value="RAPSYN-RELATED"/>
    <property type="match status" value="1"/>
</dbReference>
<keyword evidence="3" id="KW-1185">Reference proteome</keyword>
<dbReference type="AlphaFoldDB" id="A0A7W3RQR3"/>
<dbReference type="SMART" id="SM00028">
    <property type="entry name" value="TPR"/>
    <property type="match status" value="11"/>
</dbReference>
<dbReference type="Pfam" id="PF13191">
    <property type="entry name" value="AAA_16"/>
    <property type="match status" value="1"/>
</dbReference>
<evidence type="ECO:0000259" key="1">
    <source>
        <dbReference type="Pfam" id="PF13191"/>
    </source>
</evidence>
<sequence>MNITAGVIGSVYYLREERPRPAPLLHTLGREPNLVGRSEELGRLVDRMRPGTGSTGIPILTGMGGIGKTALALATAHAARREGLFTAYYFLDFHGYTAEPNGPLAADAAVTRLLGNLGVPQDEVPADADARVERYRGELADWSSRGEHVLLVADNVSSWEQVSRLLPGDSGHRLLVTSRRTLPAPSDQTVMFELGLLADEDAQRLLALRVGDQRFGQGGSAKAELAALCGGLPLALDLVIGLLTRQPELPPGHLVEYLAEEQERLEELDRGASVDSVSGDRRLRAVFGLSYLQLKDAERRLFTLLSIAPGEQSSPEAAASLAELTTVRARRMLADLRAANLLLPCAAPEHYAFHDLVRLYAREHAEQLPAAERTAATDRLLDHLTRTTKAADSHLDPTGPSDSWFGGRPQALAWLTQEWRQLVAATEFAARNGRPAHCSDLALALSHFLDMETLWDDLHRVAGLGLSAARQLPDRKAEIRALRSLGTADGRHRRFAESIDHCEEALRIARETNDRVQQAHSLLGLGANLQDAGRLDQARQAFTEALATYAELGDRHGQAIVHHDLGMLLDALTEYDEVAAHYRQAVGGYREFGDQYREALVLRCWGAALADRHDFDGALSRYQESLALCLRIGDRQGQAAALANMSLAHHKSGRPDEAVRTCREALEIAEELHNLSLTGQVLLNLGVATALSPDRREFVGDVDKAIGIYRTLGDRWREAAALVLVGHARTEIDGEVQDGVEQLLAAAERFREIGEREHEADTLCLLGSGYQKLGELQTAIGYQHAAIEVFQGLGHDEGQGRALHMLGDMCFINGRLEEAISALTDALPFHQKLGQLHQEAAAHSGIGNANLQLNRFQGADEHLHRALDLHRQLGNRTDEAFMLMQLGDSSIRAGRPAEAAPHLHLALDAFRALGLRSQEGFVLGGLGTAAFLTGRRDDALPLFQQATGCHLAVGDEAAAANGHLSAAEVAEALGDGAEMIRNCELAVPLLERTGNSEGADRVRAFLAERAEA</sequence>
<evidence type="ECO:0000313" key="2">
    <source>
        <dbReference type="EMBL" id="MBA9057568.1"/>
    </source>
</evidence>
<dbReference type="Pfam" id="PF13424">
    <property type="entry name" value="TPR_12"/>
    <property type="match status" value="4"/>
</dbReference>
<dbReference type="SUPFAM" id="SSF48452">
    <property type="entry name" value="TPR-like"/>
    <property type="match status" value="3"/>
</dbReference>
<accession>A0A7W3RQR3</accession>